<sequence>MDEGGVSGNVKSEAQRDVRATPHRKRRGEKNTVRTKEAAEEGDTGIRSERNGFPESAGRRVLFTCFRSHGKWAAEQRAPVLALSQPRASLGSRATRCDASRPTGPESPPVAADPVSERPPARHGNPDGSIKQKVPRRANGEFPD</sequence>
<feature type="region of interest" description="Disordered" evidence="1">
    <location>
        <begin position="1"/>
        <end position="58"/>
    </location>
</feature>
<protein>
    <submittedName>
        <fullName evidence="2">Uncharacterized protein</fullName>
    </submittedName>
</protein>
<gene>
    <name evidence="2" type="ORF">SKAU_G00073870</name>
</gene>
<dbReference type="AlphaFoldDB" id="A0A9Q1G7A9"/>
<dbReference type="EMBL" id="JAINUF010000002">
    <property type="protein sequence ID" value="KAJ8376807.1"/>
    <property type="molecule type" value="Genomic_DNA"/>
</dbReference>
<feature type="region of interest" description="Disordered" evidence="1">
    <location>
        <begin position="77"/>
        <end position="144"/>
    </location>
</feature>
<evidence type="ECO:0000256" key="1">
    <source>
        <dbReference type="SAM" id="MobiDB-lite"/>
    </source>
</evidence>
<name>A0A9Q1G7A9_SYNKA</name>
<evidence type="ECO:0000313" key="3">
    <source>
        <dbReference type="Proteomes" id="UP001152622"/>
    </source>
</evidence>
<dbReference type="Proteomes" id="UP001152622">
    <property type="component" value="Chromosome 2"/>
</dbReference>
<feature type="compositionally biased region" description="Basic and acidic residues" evidence="1">
    <location>
        <begin position="29"/>
        <end position="52"/>
    </location>
</feature>
<accession>A0A9Q1G7A9</accession>
<reference evidence="2" key="1">
    <citation type="journal article" date="2023" name="Science">
        <title>Genome structures resolve the early diversification of teleost fishes.</title>
        <authorList>
            <person name="Parey E."/>
            <person name="Louis A."/>
            <person name="Montfort J."/>
            <person name="Bouchez O."/>
            <person name="Roques C."/>
            <person name="Iampietro C."/>
            <person name="Lluch J."/>
            <person name="Castinel A."/>
            <person name="Donnadieu C."/>
            <person name="Desvignes T."/>
            <person name="Floi Bucao C."/>
            <person name="Jouanno E."/>
            <person name="Wen M."/>
            <person name="Mejri S."/>
            <person name="Dirks R."/>
            <person name="Jansen H."/>
            <person name="Henkel C."/>
            <person name="Chen W.J."/>
            <person name="Zahm M."/>
            <person name="Cabau C."/>
            <person name="Klopp C."/>
            <person name="Thompson A.W."/>
            <person name="Robinson-Rechavi M."/>
            <person name="Braasch I."/>
            <person name="Lecointre G."/>
            <person name="Bobe J."/>
            <person name="Postlethwait J.H."/>
            <person name="Berthelot C."/>
            <person name="Roest Crollius H."/>
            <person name="Guiguen Y."/>
        </authorList>
    </citation>
    <scope>NUCLEOTIDE SEQUENCE</scope>
    <source>
        <strain evidence="2">WJC10195</strain>
    </source>
</reference>
<comment type="caution">
    <text evidence="2">The sequence shown here is derived from an EMBL/GenBank/DDBJ whole genome shotgun (WGS) entry which is preliminary data.</text>
</comment>
<proteinExistence type="predicted"/>
<keyword evidence="3" id="KW-1185">Reference proteome</keyword>
<evidence type="ECO:0000313" key="2">
    <source>
        <dbReference type="EMBL" id="KAJ8376807.1"/>
    </source>
</evidence>
<organism evidence="2 3">
    <name type="scientific">Synaphobranchus kaupii</name>
    <name type="common">Kaup's arrowtooth eel</name>
    <dbReference type="NCBI Taxonomy" id="118154"/>
    <lineage>
        <taxon>Eukaryota</taxon>
        <taxon>Metazoa</taxon>
        <taxon>Chordata</taxon>
        <taxon>Craniata</taxon>
        <taxon>Vertebrata</taxon>
        <taxon>Euteleostomi</taxon>
        <taxon>Actinopterygii</taxon>
        <taxon>Neopterygii</taxon>
        <taxon>Teleostei</taxon>
        <taxon>Anguilliformes</taxon>
        <taxon>Synaphobranchidae</taxon>
        <taxon>Synaphobranchus</taxon>
    </lineage>
</organism>